<dbReference type="PANTHER" id="PTHR37836">
    <property type="entry name" value="LMO1036 PROTEIN"/>
    <property type="match status" value="1"/>
</dbReference>
<dbReference type="PANTHER" id="PTHR37836:SF3">
    <property type="entry name" value="ENDOGLUCANASE"/>
    <property type="match status" value="1"/>
</dbReference>
<protein>
    <submittedName>
        <fullName evidence="2">DUF4038 domain-containing protein</fullName>
    </submittedName>
</protein>
<name>A0ABS5C960_9BACL</name>
<evidence type="ECO:0000313" key="3">
    <source>
        <dbReference type="Proteomes" id="UP000673394"/>
    </source>
</evidence>
<organism evidence="2 3">
    <name type="scientific">Paenibacillus lignilyticus</name>
    <dbReference type="NCBI Taxonomy" id="1172615"/>
    <lineage>
        <taxon>Bacteria</taxon>
        <taxon>Bacillati</taxon>
        <taxon>Bacillota</taxon>
        <taxon>Bacilli</taxon>
        <taxon>Bacillales</taxon>
        <taxon>Paenibacillaceae</taxon>
        <taxon>Paenibacillus</taxon>
    </lineage>
</organism>
<dbReference type="Pfam" id="PF13204">
    <property type="entry name" value="Apiosidase"/>
    <property type="match status" value="1"/>
</dbReference>
<dbReference type="SUPFAM" id="SSF51445">
    <property type="entry name" value="(Trans)glycosidases"/>
    <property type="match status" value="1"/>
</dbReference>
<dbReference type="Gene3D" id="3.20.20.80">
    <property type="entry name" value="Glycosidases"/>
    <property type="match status" value="1"/>
</dbReference>
<evidence type="ECO:0000313" key="2">
    <source>
        <dbReference type="EMBL" id="MBP3962527.1"/>
    </source>
</evidence>
<dbReference type="InterPro" id="IPR025277">
    <property type="entry name" value="Apiosidase-like_cat_dom"/>
</dbReference>
<keyword evidence="3" id="KW-1185">Reference proteome</keyword>
<feature type="domain" description="Apiosidase-like catalytic" evidence="1">
    <location>
        <begin position="8"/>
        <end position="336"/>
    </location>
</feature>
<comment type="caution">
    <text evidence="2">The sequence shown here is derived from an EMBL/GenBank/DDBJ whole genome shotgun (WGS) entry which is preliminary data.</text>
</comment>
<reference evidence="2 3" key="1">
    <citation type="submission" date="2021-04" db="EMBL/GenBank/DDBJ databases">
        <title>Paenibacillus sp. DLE-14 whole genome sequence.</title>
        <authorList>
            <person name="Ham Y.J."/>
        </authorList>
    </citation>
    <scope>NUCLEOTIDE SEQUENCE [LARGE SCALE GENOMIC DNA]</scope>
    <source>
        <strain evidence="2 3">DLE-14</strain>
    </source>
</reference>
<accession>A0ABS5C960</accession>
<dbReference type="InterPro" id="IPR017853">
    <property type="entry name" value="GH"/>
</dbReference>
<sequence length="427" mass="48966">MSAVQITDNKRMLSRGGKPFFMLADTVWSVFSNASIEEWAQYLRYRKSQNFNTLQISILPVLHDASNTYTGLYPYELNEEGNWDFYRINDAFFDKAEAMVRMAYEMGFVPALALLWNNYVPGTWANKRVPEFTMPKDAVELYTAYAVNRFAAYHPMYYVSGDTAFENEEVNAYFYIAMKKLKELQPEALTALHPVGNFHELPELFMQSELLDLYIYQSGHRLEEQFGTYELAKSFRSKAIVRPIINAEPCYEGHGHGDRYGRFGAFDLRNAFWSSVLSGANAGFTYGAHGVWSWHKEGSDFTSESWSKIPFDRQTALRLQGAWDVGYAKWLFEQYRLHGIEPQQELLLTPYSSIRVAALPSLEKIVIYLPYSNHIVLDADFTAYEVTVITLEDRYVHVPDVTVAEGKTRIGMLPSQSDALIIATGRK</sequence>
<dbReference type="EMBL" id="JAGKSP010000002">
    <property type="protein sequence ID" value="MBP3962527.1"/>
    <property type="molecule type" value="Genomic_DNA"/>
</dbReference>
<dbReference type="Proteomes" id="UP000673394">
    <property type="component" value="Unassembled WGS sequence"/>
</dbReference>
<dbReference type="RefSeq" id="WP_210656798.1">
    <property type="nucleotide sequence ID" value="NZ_JAGKSP010000002.1"/>
</dbReference>
<proteinExistence type="predicted"/>
<gene>
    <name evidence="2" type="ORF">I8J30_07385</name>
</gene>
<evidence type="ECO:0000259" key="1">
    <source>
        <dbReference type="Pfam" id="PF13204"/>
    </source>
</evidence>